<dbReference type="SUPFAM" id="SSF56112">
    <property type="entry name" value="Protein kinase-like (PK-like)"/>
    <property type="match status" value="1"/>
</dbReference>
<dbReference type="CDD" id="cd14338">
    <property type="entry name" value="UBA_SIK"/>
    <property type="match status" value="1"/>
</dbReference>
<evidence type="ECO:0000259" key="12">
    <source>
        <dbReference type="PROSITE" id="PS50030"/>
    </source>
</evidence>
<comment type="caution">
    <text evidence="13">The sequence shown here is derived from an EMBL/GenBank/DDBJ whole genome shotgun (WGS) entry which is preliminary data.</text>
</comment>
<keyword evidence="4 9" id="KW-0547">Nucleotide-binding</keyword>
<feature type="compositionally biased region" description="Polar residues" evidence="10">
    <location>
        <begin position="1182"/>
        <end position="1210"/>
    </location>
</feature>
<keyword evidence="3" id="KW-0808">Transferase</keyword>
<accession>A0ABP0GVK9</accession>
<dbReference type="InterPro" id="IPR011009">
    <property type="entry name" value="Kinase-like_dom_sf"/>
</dbReference>
<evidence type="ECO:0000256" key="6">
    <source>
        <dbReference type="ARBA" id="ARBA00022840"/>
    </source>
</evidence>
<feature type="domain" description="UBA" evidence="12">
    <location>
        <begin position="302"/>
        <end position="348"/>
    </location>
</feature>
<evidence type="ECO:0000256" key="1">
    <source>
        <dbReference type="ARBA" id="ARBA00012513"/>
    </source>
</evidence>
<dbReference type="InterPro" id="IPR015940">
    <property type="entry name" value="UBA"/>
</dbReference>
<evidence type="ECO:0000256" key="5">
    <source>
        <dbReference type="ARBA" id="ARBA00022777"/>
    </source>
</evidence>
<dbReference type="InterPro" id="IPR000719">
    <property type="entry name" value="Prot_kinase_dom"/>
</dbReference>
<dbReference type="Proteomes" id="UP001642483">
    <property type="component" value="Unassembled WGS sequence"/>
</dbReference>
<dbReference type="PANTHER" id="PTHR24346:SF42">
    <property type="entry name" value="SERINE_THREONINE-PROTEIN KINASE SIK3"/>
    <property type="match status" value="1"/>
</dbReference>
<feature type="region of interest" description="Disordered" evidence="10">
    <location>
        <begin position="855"/>
        <end position="880"/>
    </location>
</feature>
<keyword evidence="5" id="KW-0418">Kinase</keyword>
<feature type="binding site" evidence="9">
    <location>
        <position position="59"/>
    </location>
    <ligand>
        <name>ATP</name>
        <dbReference type="ChEBI" id="CHEBI:30616"/>
    </ligand>
</feature>
<feature type="region of interest" description="Disordered" evidence="10">
    <location>
        <begin position="781"/>
        <end position="810"/>
    </location>
</feature>
<dbReference type="PROSITE" id="PS00107">
    <property type="entry name" value="PROTEIN_KINASE_ATP"/>
    <property type="match status" value="1"/>
</dbReference>
<dbReference type="InterPro" id="IPR017441">
    <property type="entry name" value="Protein_kinase_ATP_BS"/>
</dbReference>
<dbReference type="Gene3D" id="1.10.510.10">
    <property type="entry name" value="Transferase(Phosphotransferase) domain 1"/>
    <property type="match status" value="1"/>
</dbReference>
<feature type="compositionally biased region" description="Low complexity" evidence="10">
    <location>
        <begin position="796"/>
        <end position="807"/>
    </location>
</feature>
<feature type="region of interest" description="Disordered" evidence="10">
    <location>
        <begin position="1148"/>
        <end position="1210"/>
    </location>
</feature>
<dbReference type="PROSITE" id="PS00108">
    <property type="entry name" value="PROTEIN_KINASE_ST"/>
    <property type="match status" value="1"/>
</dbReference>
<organism evidence="13 14">
    <name type="scientific">Clavelina lepadiformis</name>
    <name type="common">Light-bulb sea squirt</name>
    <name type="synonym">Ascidia lepadiformis</name>
    <dbReference type="NCBI Taxonomy" id="159417"/>
    <lineage>
        <taxon>Eukaryota</taxon>
        <taxon>Metazoa</taxon>
        <taxon>Chordata</taxon>
        <taxon>Tunicata</taxon>
        <taxon>Ascidiacea</taxon>
        <taxon>Aplousobranchia</taxon>
        <taxon>Clavelinidae</taxon>
        <taxon>Clavelina</taxon>
    </lineage>
</organism>
<protein>
    <recommendedName>
        <fullName evidence="1">non-specific serine/threonine protein kinase</fullName>
        <ecNumber evidence="1">2.7.11.1</ecNumber>
    </recommendedName>
</protein>
<feature type="compositionally biased region" description="Acidic residues" evidence="10">
    <location>
        <begin position="622"/>
        <end position="631"/>
    </location>
</feature>
<dbReference type="Pfam" id="PF23312">
    <property type="entry name" value="UBA_SIK3"/>
    <property type="match status" value="1"/>
</dbReference>
<dbReference type="PROSITE" id="PS50011">
    <property type="entry name" value="PROTEIN_KINASE_DOM"/>
    <property type="match status" value="1"/>
</dbReference>
<reference evidence="13 14" key="1">
    <citation type="submission" date="2024-02" db="EMBL/GenBank/DDBJ databases">
        <authorList>
            <person name="Daric V."/>
            <person name="Darras S."/>
        </authorList>
    </citation>
    <scope>NUCLEOTIDE SEQUENCE [LARGE SCALE GENOMIC DNA]</scope>
</reference>
<dbReference type="EMBL" id="CAWYQH010000141">
    <property type="protein sequence ID" value="CAK8694679.1"/>
    <property type="molecule type" value="Genomic_DNA"/>
</dbReference>
<evidence type="ECO:0000259" key="11">
    <source>
        <dbReference type="PROSITE" id="PS50011"/>
    </source>
</evidence>
<dbReference type="Pfam" id="PF00069">
    <property type="entry name" value="Pkinase"/>
    <property type="match status" value="1"/>
</dbReference>
<feature type="compositionally biased region" description="Polar residues" evidence="10">
    <location>
        <begin position="855"/>
        <end position="878"/>
    </location>
</feature>
<dbReference type="PROSITE" id="PS50030">
    <property type="entry name" value="UBA"/>
    <property type="match status" value="1"/>
</dbReference>
<comment type="catalytic activity">
    <reaction evidence="7">
        <text>L-threonyl-[protein] + ATP = O-phospho-L-threonyl-[protein] + ADP + H(+)</text>
        <dbReference type="Rhea" id="RHEA:46608"/>
        <dbReference type="Rhea" id="RHEA-COMP:11060"/>
        <dbReference type="Rhea" id="RHEA-COMP:11605"/>
        <dbReference type="ChEBI" id="CHEBI:15378"/>
        <dbReference type="ChEBI" id="CHEBI:30013"/>
        <dbReference type="ChEBI" id="CHEBI:30616"/>
        <dbReference type="ChEBI" id="CHEBI:61977"/>
        <dbReference type="ChEBI" id="CHEBI:456216"/>
        <dbReference type="EC" id="2.7.11.1"/>
    </reaction>
</comment>
<evidence type="ECO:0000256" key="2">
    <source>
        <dbReference type="ARBA" id="ARBA00022527"/>
    </source>
</evidence>
<feature type="domain" description="Protein kinase" evidence="11">
    <location>
        <begin position="30"/>
        <end position="281"/>
    </location>
</feature>
<dbReference type="InterPro" id="IPR057380">
    <property type="entry name" value="UBA_SIK1/2/3"/>
</dbReference>
<evidence type="ECO:0000256" key="9">
    <source>
        <dbReference type="PROSITE-ProRule" id="PRU10141"/>
    </source>
</evidence>
<evidence type="ECO:0000256" key="4">
    <source>
        <dbReference type="ARBA" id="ARBA00022741"/>
    </source>
</evidence>
<dbReference type="InterPro" id="IPR008271">
    <property type="entry name" value="Ser/Thr_kinase_AS"/>
</dbReference>
<sequence>MSTAGTTADVSRITGKSSSKSHGLNRVGCYEIERTIGKGNFAVVKLATHIYTRAKVAIKIVDKTQLDKENLKKIYREIEIMKCLHHPHIIKLYQVMQSERMLYLVTEYASSGEIFDHLVAHGRMAEREARVKFKQIVAAVYYCHSRHVVHRDLKAENLLLDAGKNIKIADFGFANYYEESELLKTWCGSPPYAAPELFEGKEYVGPKVDVWSLGVVLYVLVCGSLPFDDSTLQALRQRVLCGKFRIPFYMSRECEDLVQNMLRVCPNKRYSVKQVCSHKWIAMGGKDAVFEKLVQDCSNTQELNEKEPLNELILNEMVSAGIDREKIVNSITNKEYDNYSAIYYLMLDKWRRHVAARASLLAQSQTSAVETGSTSSTFPKTVTQNSLLQFHPNLHNPNIPLSANLAAVMPRRDPTRLPVSIATTSQARTRLKVPHLQLTDENNQIVQEGEGVSDDSEGEEPSPEALARYLSMRRHTVGVSDARTDLPLPNSTEVENLTCDDRAYPIGLRHGANFPILPGYPLPNNPPNMPFMHMQTLQYKEQGLLKPPVFQLASRDPMGRRASDGGANIQLFLQEQNRKKLAAARGQSQLARPNNAVTISPPVVNEVDEMGPTLSVPHDTHDDDSEGEPDQEAVRRYMATRGGRKRHTIPVMDIVDIDDSSQNPAQNSMTNHPVIAHHRGQAMRPIKRPALLFPPEMDPSKQPYQSTDRFRRRFSDGSASLQAYRAQLENGKSVQFDTVKQEHQQLTQQYMKPTMDESAQVYQQQHTRDIHGIRQQLHFLQQAGRSPQSSPPIPSSPITSQQSGSSSDAPHQALLHHLQSLNLQRASPPLAHQQQLLAAQQKYNMVCSSLTRSAYTPSSALPTNSHRPVIRQSSDNTPQQRRLQQAQLARQIHNTSPESSPSSLRDQVLTIGNGMSTMSPNLLANGSHQLSPEIHNAQDTAMLPQSQMMLPHSVPTYDPIGLISSLGVPLQPEDTVPSTILYRPMGFQTSHHQLVNVETNATNSNNNNCHLQADLRQEGSDKTSKAEVDEAAMESDMLEQLSNTQTDISSEMFTNSHFNPISTHEKSKNFLSNNLSTVGSYPNADYLALAHNGGREIGSNSFQRTGYLNHHAPPRRLLNQTGFAYHGSSGSYAVRYNSWYKPNHTYLPSVGEEDTEKSHLRSSPYAEREGSVSPGEVVGHCLQQSPSGGSPQLYSHSPSPTLSNPTKDGVSPTSFSCNIMSSIAMDEADTVSTVTMVSSSPVGNLPSMLSSSQVENSPENGVLLLPKQLSHSIVHLPVSMPTNDIMCEIRKTLQSHSRSIYYKQESELKFALQKSNVFLEMEVFEGDAQNSLKISKVSGDHFECNKLCKELLRGLKL</sequence>
<feature type="region of interest" description="Disordered" evidence="10">
    <location>
        <begin position="611"/>
        <end position="631"/>
    </location>
</feature>
<comment type="catalytic activity">
    <reaction evidence="8">
        <text>L-seryl-[protein] + ATP = O-phospho-L-seryl-[protein] + ADP + H(+)</text>
        <dbReference type="Rhea" id="RHEA:17989"/>
        <dbReference type="Rhea" id="RHEA-COMP:9863"/>
        <dbReference type="Rhea" id="RHEA-COMP:11604"/>
        <dbReference type="ChEBI" id="CHEBI:15378"/>
        <dbReference type="ChEBI" id="CHEBI:29999"/>
        <dbReference type="ChEBI" id="CHEBI:30616"/>
        <dbReference type="ChEBI" id="CHEBI:83421"/>
        <dbReference type="ChEBI" id="CHEBI:456216"/>
        <dbReference type="EC" id="2.7.11.1"/>
    </reaction>
</comment>
<evidence type="ECO:0000313" key="14">
    <source>
        <dbReference type="Proteomes" id="UP001642483"/>
    </source>
</evidence>
<dbReference type="PANTHER" id="PTHR24346">
    <property type="entry name" value="MAP/MICROTUBULE AFFINITY-REGULATING KINASE"/>
    <property type="match status" value="1"/>
</dbReference>
<evidence type="ECO:0000256" key="10">
    <source>
        <dbReference type="SAM" id="MobiDB-lite"/>
    </source>
</evidence>
<dbReference type="EC" id="2.7.11.1" evidence="1"/>
<feature type="compositionally biased region" description="Polar residues" evidence="10">
    <location>
        <begin position="1"/>
        <end position="22"/>
    </location>
</feature>
<keyword evidence="2" id="KW-0723">Serine/threonine-protein kinase</keyword>
<keyword evidence="6 9" id="KW-0067">ATP-binding</keyword>
<evidence type="ECO:0000256" key="7">
    <source>
        <dbReference type="ARBA" id="ARBA00047899"/>
    </source>
</evidence>
<proteinExistence type="predicted"/>
<keyword evidence="14" id="KW-1185">Reference proteome</keyword>
<feature type="region of interest" description="Disordered" evidence="10">
    <location>
        <begin position="1"/>
        <end position="23"/>
    </location>
</feature>
<dbReference type="SMART" id="SM00220">
    <property type="entry name" value="S_TKc"/>
    <property type="match status" value="1"/>
</dbReference>
<gene>
    <name evidence="13" type="ORF">CVLEPA_LOCUS28031</name>
</gene>
<name>A0ABP0GVK9_CLALP</name>
<evidence type="ECO:0000313" key="13">
    <source>
        <dbReference type="EMBL" id="CAK8694679.1"/>
    </source>
</evidence>
<evidence type="ECO:0000256" key="3">
    <source>
        <dbReference type="ARBA" id="ARBA00022679"/>
    </source>
</evidence>
<evidence type="ECO:0000256" key="8">
    <source>
        <dbReference type="ARBA" id="ARBA00048679"/>
    </source>
</evidence>